<evidence type="ECO:0000256" key="6">
    <source>
        <dbReference type="SAM" id="SignalP"/>
    </source>
</evidence>
<dbReference type="EMBL" id="RCDA01000004">
    <property type="protein sequence ID" value="RLK47125.1"/>
    <property type="molecule type" value="Genomic_DNA"/>
</dbReference>
<comment type="caution">
    <text evidence="9">The sequence shown here is derived from an EMBL/GenBank/DDBJ whole genome shotgun (WGS) entry which is preliminary data.</text>
</comment>
<feature type="domain" description="Peptidase M16 C-terminal" evidence="8">
    <location>
        <begin position="195"/>
        <end position="381"/>
    </location>
</feature>
<feature type="signal peptide" evidence="6">
    <location>
        <begin position="1"/>
        <end position="24"/>
    </location>
</feature>
<dbReference type="PROSITE" id="PS00143">
    <property type="entry name" value="INSULINASE"/>
    <property type="match status" value="1"/>
</dbReference>
<dbReference type="InterPro" id="IPR001431">
    <property type="entry name" value="Pept_M16_Zn_BS"/>
</dbReference>
<feature type="coiled-coil region" evidence="4">
    <location>
        <begin position="133"/>
        <end position="160"/>
    </location>
</feature>
<evidence type="ECO:0000256" key="3">
    <source>
        <dbReference type="RuleBase" id="RU004447"/>
    </source>
</evidence>
<dbReference type="InterPro" id="IPR011249">
    <property type="entry name" value="Metalloenz_LuxS/M16"/>
</dbReference>
<accession>A0A498BTV2</accession>
<name>A0A498BTV2_9GAMM</name>
<dbReference type="OrthoDB" id="9811314at2"/>
<dbReference type="InterPro" id="IPR011765">
    <property type="entry name" value="Pept_M16_N"/>
</dbReference>
<evidence type="ECO:0000259" key="7">
    <source>
        <dbReference type="Pfam" id="PF00675"/>
    </source>
</evidence>
<keyword evidence="9" id="KW-0378">Hydrolase</keyword>
<dbReference type="Pfam" id="PF05193">
    <property type="entry name" value="Peptidase_M16_C"/>
    <property type="match status" value="1"/>
</dbReference>
<organism evidence="9 10">
    <name type="scientific">Alkalispirillum mobile</name>
    <dbReference type="NCBI Taxonomy" id="85925"/>
    <lineage>
        <taxon>Bacteria</taxon>
        <taxon>Pseudomonadati</taxon>
        <taxon>Pseudomonadota</taxon>
        <taxon>Gammaproteobacteria</taxon>
        <taxon>Chromatiales</taxon>
        <taxon>Ectothiorhodospiraceae</taxon>
        <taxon>Alkalispirillum</taxon>
    </lineage>
</organism>
<dbReference type="RefSeq" id="WP_121442952.1">
    <property type="nucleotide sequence ID" value="NZ_RCDA01000004.1"/>
</dbReference>
<keyword evidence="9" id="KW-0645">Protease</keyword>
<dbReference type="Pfam" id="PF00675">
    <property type="entry name" value="Peptidase_M16"/>
    <property type="match status" value="1"/>
</dbReference>
<dbReference type="PANTHER" id="PTHR11851">
    <property type="entry name" value="METALLOPROTEASE"/>
    <property type="match status" value="1"/>
</dbReference>
<evidence type="ECO:0000256" key="2">
    <source>
        <dbReference type="ARBA" id="ARBA00007261"/>
    </source>
</evidence>
<keyword evidence="4" id="KW-0175">Coiled coil</keyword>
<dbReference type="Gene3D" id="3.30.830.10">
    <property type="entry name" value="Metalloenzyme, LuxS/M16 peptidase-like"/>
    <property type="match status" value="2"/>
</dbReference>
<evidence type="ECO:0000259" key="8">
    <source>
        <dbReference type="Pfam" id="PF05193"/>
    </source>
</evidence>
<dbReference type="GO" id="GO:0046872">
    <property type="term" value="F:metal ion binding"/>
    <property type="evidence" value="ECO:0007669"/>
    <property type="project" value="InterPro"/>
</dbReference>
<feature type="chain" id="PRO_5019714909" evidence="6">
    <location>
        <begin position="25"/>
        <end position="460"/>
    </location>
</feature>
<comment type="cofactor">
    <cofactor evidence="1">
        <name>Zn(2+)</name>
        <dbReference type="ChEBI" id="CHEBI:29105"/>
    </cofactor>
</comment>
<evidence type="ECO:0000256" key="1">
    <source>
        <dbReference type="ARBA" id="ARBA00001947"/>
    </source>
</evidence>
<sequence>MNARSWMVAALALCLGGLTLPVAAETPPVHEYQLDNGMTVLVREDHRAPVAVSMVWYAVGSSYEQRPVTGISHVVEHMMFKGTESRETGEFSRLIAERGGRQNAFTGRDYTGYHQQLAVEHLPLAFELEADRMQNLVFDADEYEREMEVVREERRQRVEDNPTAKFIERFRATAWSASPYGQPVIGWMEDLDRLRLAEVEDWYQRWHGPESATLVVVGAVDPDEVHELAREHFGEVPARDRPEPVPASDIPDPGERSVTVRIPAELPFLALGWRVPTLGSIDLDDEEERGDVYALALLRAVLSGGRAAILPERLEREQGVAVGAGASYSSMSRLQDLFMLSGRPAPDVELDELEAALRDEVRRLKEEPLEEERLERARRQYVADELFSQDSMRAQAMRLGALQSTGIGWEAGERFLEGVQAVTAEDIQRVAQRYLVDDQLTVGRLIPRGQDQADNSGEEE</sequence>
<evidence type="ECO:0000313" key="10">
    <source>
        <dbReference type="Proteomes" id="UP000275461"/>
    </source>
</evidence>
<dbReference type="AlphaFoldDB" id="A0A498BTV2"/>
<dbReference type="Proteomes" id="UP000275461">
    <property type="component" value="Unassembled WGS sequence"/>
</dbReference>
<dbReference type="PANTHER" id="PTHR11851:SF49">
    <property type="entry name" value="MITOCHONDRIAL-PROCESSING PEPTIDASE SUBUNIT ALPHA"/>
    <property type="match status" value="1"/>
</dbReference>
<comment type="similarity">
    <text evidence="2 3">Belongs to the peptidase M16 family.</text>
</comment>
<keyword evidence="10" id="KW-1185">Reference proteome</keyword>
<evidence type="ECO:0000256" key="4">
    <source>
        <dbReference type="SAM" id="Coils"/>
    </source>
</evidence>
<dbReference type="InterPro" id="IPR007863">
    <property type="entry name" value="Peptidase_M16_C"/>
</dbReference>
<proteinExistence type="inferred from homology"/>
<dbReference type="SUPFAM" id="SSF63411">
    <property type="entry name" value="LuxS/MPP-like metallohydrolase"/>
    <property type="match status" value="2"/>
</dbReference>
<gene>
    <name evidence="9" type="ORF">DFR31_2444</name>
</gene>
<reference evidence="9 10" key="1">
    <citation type="submission" date="2018-10" db="EMBL/GenBank/DDBJ databases">
        <title>Genomic Encyclopedia of Type Strains, Phase IV (KMG-IV): sequencing the most valuable type-strain genomes for metagenomic binning, comparative biology and taxonomic classification.</title>
        <authorList>
            <person name="Goeker M."/>
        </authorList>
    </citation>
    <scope>NUCLEOTIDE SEQUENCE [LARGE SCALE GENOMIC DNA]</scope>
    <source>
        <strain evidence="9 10">DSM 12769</strain>
    </source>
</reference>
<dbReference type="InterPro" id="IPR050361">
    <property type="entry name" value="MPP/UQCRC_Complex"/>
</dbReference>
<protein>
    <submittedName>
        <fullName evidence="9">Zinc protease</fullName>
    </submittedName>
</protein>
<feature type="domain" description="Peptidase M16 N-terminal" evidence="7">
    <location>
        <begin position="40"/>
        <end position="185"/>
    </location>
</feature>
<dbReference type="GO" id="GO:0004222">
    <property type="term" value="F:metalloendopeptidase activity"/>
    <property type="evidence" value="ECO:0007669"/>
    <property type="project" value="InterPro"/>
</dbReference>
<evidence type="ECO:0000313" key="9">
    <source>
        <dbReference type="EMBL" id="RLK47125.1"/>
    </source>
</evidence>
<keyword evidence="6" id="KW-0732">Signal</keyword>
<evidence type="ECO:0000256" key="5">
    <source>
        <dbReference type="SAM" id="MobiDB-lite"/>
    </source>
</evidence>
<dbReference type="GO" id="GO:0006508">
    <property type="term" value="P:proteolysis"/>
    <property type="evidence" value="ECO:0007669"/>
    <property type="project" value="UniProtKB-KW"/>
</dbReference>
<feature type="region of interest" description="Disordered" evidence="5">
    <location>
        <begin position="237"/>
        <end position="256"/>
    </location>
</feature>